<accession>A0A6C0K4T5</accession>
<proteinExistence type="predicted"/>
<organism evidence="1">
    <name type="scientific">viral metagenome</name>
    <dbReference type="NCBI Taxonomy" id="1070528"/>
    <lineage>
        <taxon>unclassified sequences</taxon>
        <taxon>metagenomes</taxon>
        <taxon>organismal metagenomes</taxon>
    </lineage>
</organism>
<reference evidence="1" key="1">
    <citation type="journal article" date="2020" name="Nature">
        <title>Giant virus diversity and host interactions through global metagenomics.</title>
        <authorList>
            <person name="Schulz F."/>
            <person name="Roux S."/>
            <person name="Paez-Espino D."/>
            <person name="Jungbluth S."/>
            <person name="Walsh D.A."/>
            <person name="Denef V.J."/>
            <person name="McMahon K.D."/>
            <person name="Konstantinidis K.T."/>
            <person name="Eloe-Fadrosh E.A."/>
            <person name="Kyrpides N.C."/>
            <person name="Woyke T."/>
        </authorList>
    </citation>
    <scope>NUCLEOTIDE SEQUENCE</scope>
    <source>
        <strain evidence="1">GVMAG-S-1101169-75</strain>
    </source>
</reference>
<sequence>MQQKDKELRSHIRERLLRRTQILRLPEKERQQKIRQTVDAVWDDFQRILSSGLTDHKVLQNAVDTTLPWDDYLEKTGIALSDHQKQRQKQLPKDIGMNPFVTKLGLAPTLQLIKKTLIELHQTHPQIDKIISVGSGSGSLESMMESIIKKENLGMTMICIDPDPHTFIPNARVKREPDYATVDRYLATNPSYVSHSLLFLNWPEVRKDHGAGYDLDAIQKLNPDAVLLLIELDYSKSGAAGSKELHAYRDSPDNPYIKKVISSFSHFVPSEYQMYSLLTHPRIAKLMATRHFIMELWIKQPIPPGLVSCITDVYFAHAHHIDPVSFLALVYQVGGQSLLRDIHNSL</sequence>
<name>A0A6C0K4T5_9ZZZZ</name>
<protein>
    <recommendedName>
        <fullName evidence="2">Methyltransferase</fullName>
    </recommendedName>
</protein>
<dbReference type="AlphaFoldDB" id="A0A6C0K4T5"/>
<dbReference type="EMBL" id="MN740788">
    <property type="protein sequence ID" value="QHU11727.1"/>
    <property type="molecule type" value="Genomic_DNA"/>
</dbReference>
<evidence type="ECO:0008006" key="2">
    <source>
        <dbReference type="Google" id="ProtNLM"/>
    </source>
</evidence>
<evidence type="ECO:0000313" key="1">
    <source>
        <dbReference type="EMBL" id="QHU11727.1"/>
    </source>
</evidence>